<evidence type="ECO:0000313" key="7">
    <source>
        <dbReference type="EMBL" id="GAA2893055.1"/>
    </source>
</evidence>
<keyword evidence="2 5" id="KW-0812">Transmembrane</keyword>
<dbReference type="PANTHER" id="PTHR23501:SF197">
    <property type="entry name" value="COMD"/>
    <property type="match status" value="1"/>
</dbReference>
<feature type="transmembrane region" description="Helical" evidence="5">
    <location>
        <begin position="353"/>
        <end position="376"/>
    </location>
</feature>
<name>A0ABP6ILW3_9ACTN</name>
<evidence type="ECO:0000259" key="6">
    <source>
        <dbReference type="PROSITE" id="PS50850"/>
    </source>
</evidence>
<evidence type="ECO:0000313" key="8">
    <source>
        <dbReference type="Proteomes" id="UP001500831"/>
    </source>
</evidence>
<feature type="transmembrane region" description="Helical" evidence="5">
    <location>
        <begin position="30"/>
        <end position="55"/>
    </location>
</feature>
<dbReference type="InterPro" id="IPR011701">
    <property type="entry name" value="MFS"/>
</dbReference>
<dbReference type="InterPro" id="IPR020846">
    <property type="entry name" value="MFS_dom"/>
</dbReference>
<gene>
    <name evidence="7" type="ORF">GCM10010517_57590</name>
</gene>
<dbReference type="Pfam" id="PF07690">
    <property type="entry name" value="MFS_1"/>
    <property type="match status" value="1"/>
</dbReference>
<dbReference type="PROSITE" id="PS50850">
    <property type="entry name" value="MFS"/>
    <property type="match status" value="1"/>
</dbReference>
<proteinExistence type="predicted"/>
<comment type="caution">
    <text evidence="7">The sequence shown here is derived from an EMBL/GenBank/DDBJ whole genome shotgun (WGS) entry which is preliminary data.</text>
</comment>
<evidence type="ECO:0000256" key="2">
    <source>
        <dbReference type="ARBA" id="ARBA00022692"/>
    </source>
</evidence>
<evidence type="ECO:0000256" key="4">
    <source>
        <dbReference type="ARBA" id="ARBA00023136"/>
    </source>
</evidence>
<feature type="transmembrane region" description="Helical" evidence="5">
    <location>
        <begin position="99"/>
        <end position="118"/>
    </location>
</feature>
<feature type="transmembrane region" description="Helical" evidence="5">
    <location>
        <begin position="388"/>
        <end position="406"/>
    </location>
</feature>
<dbReference type="EMBL" id="BAAAVI010000050">
    <property type="protein sequence ID" value="GAA2893055.1"/>
    <property type="molecule type" value="Genomic_DNA"/>
</dbReference>
<comment type="subcellular location">
    <subcellularLocation>
        <location evidence="1">Cell membrane</location>
        <topology evidence="1">Multi-pass membrane protein</topology>
    </subcellularLocation>
</comment>
<feature type="transmembrane region" description="Helical" evidence="5">
    <location>
        <begin position="243"/>
        <end position="266"/>
    </location>
</feature>
<dbReference type="Proteomes" id="UP001500831">
    <property type="component" value="Unassembled WGS sequence"/>
</dbReference>
<feature type="transmembrane region" description="Helical" evidence="5">
    <location>
        <begin position="190"/>
        <end position="208"/>
    </location>
</feature>
<feature type="transmembrane region" description="Helical" evidence="5">
    <location>
        <begin position="220"/>
        <end position="237"/>
    </location>
</feature>
<feature type="transmembrane region" description="Helical" evidence="5">
    <location>
        <begin position="456"/>
        <end position="481"/>
    </location>
</feature>
<dbReference type="Gene3D" id="1.20.1720.10">
    <property type="entry name" value="Multidrug resistance protein D"/>
    <property type="match status" value="1"/>
</dbReference>
<keyword evidence="3 5" id="KW-1133">Transmembrane helix</keyword>
<dbReference type="PANTHER" id="PTHR23501">
    <property type="entry name" value="MAJOR FACILITATOR SUPERFAMILY"/>
    <property type="match status" value="1"/>
</dbReference>
<evidence type="ECO:0000256" key="3">
    <source>
        <dbReference type="ARBA" id="ARBA00022989"/>
    </source>
</evidence>
<keyword evidence="8" id="KW-1185">Reference proteome</keyword>
<accession>A0ABP6ILW3</accession>
<evidence type="ECO:0000256" key="5">
    <source>
        <dbReference type="SAM" id="Phobius"/>
    </source>
</evidence>
<feature type="domain" description="Major facilitator superfamily (MFS) profile" evidence="6">
    <location>
        <begin position="33"/>
        <end position="485"/>
    </location>
</feature>
<protein>
    <submittedName>
        <fullName evidence="7">MFS transporter</fullName>
    </submittedName>
</protein>
<evidence type="ECO:0000256" key="1">
    <source>
        <dbReference type="ARBA" id="ARBA00004651"/>
    </source>
</evidence>
<feature type="transmembrane region" description="Helical" evidence="5">
    <location>
        <begin position="317"/>
        <end position="341"/>
    </location>
</feature>
<feature type="transmembrane region" description="Helical" evidence="5">
    <location>
        <begin position="156"/>
        <end position="178"/>
    </location>
</feature>
<feature type="transmembrane region" description="Helical" evidence="5">
    <location>
        <begin position="287"/>
        <end position="311"/>
    </location>
</feature>
<reference evidence="8" key="1">
    <citation type="journal article" date="2019" name="Int. J. Syst. Evol. Microbiol.">
        <title>The Global Catalogue of Microorganisms (GCM) 10K type strain sequencing project: providing services to taxonomists for standard genome sequencing and annotation.</title>
        <authorList>
            <consortium name="The Broad Institute Genomics Platform"/>
            <consortium name="The Broad Institute Genome Sequencing Center for Infectious Disease"/>
            <person name="Wu L."/>
            <person name="Ma J."/>
        </authorList>
    </citation>
    <scope>NUCLEOTIDE SEQUENCE [LARGE SCALE GENOMIC DNA]</scope>
    <source>
        <strain evidence="8">JCM 6242</strain>
    </source>
</reference>
<dbReference type="InterPro" id="IPR036259">
    <property type="entry name" value="MFS_trans_sf"/>
</dbReference>
<organism evidence="7 8">
    <name type="scientific">Streptosporangium fragile</name>
    <dbReference type="NCBI Taxonomy" id="46186"/>
    <lineage>
        <taxon>Bacteria</taxon>
        <taxon>Bacillati</taxon>
        <taxon>Actinomycetota</taxon>
        <taxon>Actinomycetes</taxon>
        <taxon>Streptosporangiales</taxon>
        <taxon>Streptosporangiaceae</taxon>
        <taxon>Streptosporangium</taxon>
    </lineage>
</organism>
<dbReference type="SUPFAM" id="SSF103473">
    <property type="entry name" value="MFS general substrate transporter"/>
    <property type="match status" value="2"/>
</dbReference>
<sequence>MRLRESPAEGEYVAGTTVAEPGTAQRSRQLWLTLVALSTAGMVVSVQQTVVIPLLPRMMTAFGVSVAEVTWVFTASLLAGAVATPLLSRLGDMYGKKRMILFTVGLLVLGSVICALSDSLGVLIAGRALQGASAALIPLAIGMIKDSFPPARVMTAIGVVSATMGVGGSLGMIVTGLIADRTSSHHPVFWITAGFAAVAIVLIALSAHDTGAGAGGRPDLVGAALLSAWLVCLLLAVSKGNDWGWSSGLVVGLFGGAAALCAVWVVSQLRIREPMVRLHLLVGRHSLPANLAALLLGFAMFGSFTLLSGFIQTPAAAGYGFGGSVLDVGLYALPSTATMLVSSSMAGRLSGRLGPAYSLALGAGLCGAGFGWFTLFNDSVLHLVGSNAVQGLGFGIAYAALGALAVQHVPAGQSGIASGINSLVRSIGGSVSGAATSALLTSITLAGTSLPARDAYVISFGIITVSALGSAAIALVAGMMAREVSRVG</sequence>
<keyword evidence="4 5" id="KW-0472">Membrane</keyword>
<feature type="transmembrane region" description="Helical" evidence="5">
    <location>
        <begin position="61"/>
        <end position="87"/>
    </location>
</feature>
<dbReference type="Gene3D" id="1.20.1250.20">
    <property type="entry name" value="MFS general substrate transporter like domains"/>
    <property type="match status" value="1"/>
</dbReference>
<dbReference type="PRINTS" id="PR01036">
    <property type="entry name" value="TCRTETB"/>
</dbReference>